<organism evidence="2 3">
    <name type="scientific">Mycobacterium phage Ryadel</name>
    <dbReference type="NCBI Taxonomy" id="2283292"/>
    <lineage>
        <taxon>Viruses</taxon>
        <taxon>Duplodnaviria</taxon>
        <taxon>Heunggongvirae</taxon>
        <taxon>Uroviricota</taxon>
        <taxon>Caudoviricetes</taxon>
        <taxon>Corndogvirus</taxon>
        <taxon>Corndogvirus ryadel</taxon>
    </lineage>
</organism>
<dbReference type="EMBL" id="MH590592">
    <property type="protein sequence ID" value="AXH69112.1"/>
    <property type="molecule type" value="Genomic_DNA"/>
</dbReference>
<reference evidence="2 3" key="1">
    <citation type="submission" date="2018-07" db="EMBL/GenBank/DDBJ databases">
        <authorList>
            <person name="Miller T.W."/>
            <person name="Bachhofer D.L."/>
            <person name="Cooper A."/>
            <person name="Doty J.C."/>
            <person name="Katuri J."/>
            <person name="Musgrave J.W."/>
            <person name="Palumbo A.J."/>
            <person name="Spann H.O."/>
            <person name="Edwards J.C."/>
            <person name="Meik J.M."/>
            <person name="Edwards D.C."/>
            <person name="Warner M.H."/>
            <person name="Garlena R.A."/>
            <person name="Russell D.A."/>
            <person name="Pope W.H."/>
            <person name="Jacobs-Sera D."/>
            <person name="Hatfull G.F."/>
        </authorList>
    </citation>
    <scope>NUCLEOTIDE SEQUENCE [LARGE SCALE GENOMIC DNA]</scope>
</reference>
<evidence type="ECO:0000313" key="3">
    <source>
        <dbReference type="Proteomes" id="UP000259996"/>
    </source>
</evidence>
<dbReference type="GeneID" id="65115162"/>
<name>A0A345MEY1_9CAUD</name>
<protein>
    <submittedName>
        <fullName evidence="2">DNA methylase</fullName>
    </submittedName>
</protein>
<keyword evidence="2" id="KW-0808">Transferase</keyword>
<evidence type="ECO:0000256" key="1">
    <source>
        <dbReference type="SAM" id="MobiDB-lite"/>
    </source>
</evidence>
<gene>
    <name evidence="2" type="primary">7</name>
    <name evidence="2" type="ORF">SEA_RYADEL_7</name>
</gene>
<accession>A0A345MEY1</accession>
<keyword evidence="2" id="KW-0489">Methyltransferase</keyword>
<dbReference type="RefSeq" id="YP_010097497.1">
    <property type="nucleotide sequence ID" value="NC_055759.1"/>
</dbReference>
<dbReference type="KEGG" id="vg:65115162"/>
<dbReference type="GO" id="GO:0008168">
    <property type="term" value="F:methyltransferase activity"/>
    <property type="evidence" value="ECO:0007669"/>
    <property type="project" value="UniProtKB-KW"/>
</dbReference>
<proteinExistence type="predicted"/>
<dbReference type="GO" id="GO:0032259">
    <property type="term" value="P:methylation"/>
    <property type="evidence" value="ECO:0007669"/>
    <property type="project" value="UniProtKB-KW"/>
</dbReference>
<feature type="compositionally biased region" description="Polar residues" evidence="1">
    <location>
        <begin position="28"/>
        <end position="40"/>
    </location>
</feature>
<dbReference type="Proteomes" id="UP000259996">
    <property type="component" value="Segment"/>
</dbReference>
<evidence type="ECO:0000313" key="2">
    <source>
        <dbReference type="EMBL" id="AXH69112.1"/>
    </source>
</evidence>
<feature type="region of interest" description="Disordered" evidence="1">
    <location>
        <begin position="24"/>
        <end position="59"/>
    </location>
</feature>
<keyword evidence="3" id="KW-1185">Reference proteome</keyword>
<sequence length="189" mass="20698">MSEPTSDQPWAEWDLISATWQEIPGESEQFSGTWPTSGSMRNGKLYQRPTRERPTDANEYSLLPTPVAADANRGRSGHGRGLTDAILNLAEAELFEVTVPMVDMGSRRAGIVLAIEHWVSLTRPAPPAIARGRRGKLRVNPAFAEWMMGWPDGWVTGLELSHADKLWIIGNGVCPQQAVLALTTLGVTP</sequence>